<evidence type="ECO:0000259" key="7">
    <source>
        <dbReference type="PROSITE" id="PS51918"/>
    </source>
</evidence>
<evidence type="ECO:0000256" key="6">
    <source>
        <dbReference type="ARBA" id="ARBA00023014"/>
    </source>
</evidence>
<dbReference type="Pfam" id="PF04055">
    <property type="entry name" value="Radical_SAM"/>
    <property type="match status" value="1"/>
</dbReference>
<dbReference type="InterPro" id="IPR040084">
    <property type="entry name" value="GTPase_Obg"/>
</dbReference>
<dbReference type="PANTHER" id="PTHR43787:SF11">
    <property type="entry name" value="UPF0026 PROTEIN SLR1464"/>
    <property type="match status" value="1"/>
</dbReference>
<dbReference type="GO" id="GO:0046872">
    <property type="term" value="F:metal ion binding"/>
    <property type="evidence" value="ECO:0007669"/>
    <property type="project" value="UniProtKB-KW"/>
</dbReference>
<name>A0A650F3D8_9HELI</name>
<dbReference type="InterPro" id="IPR013785">
    <property type="entry name" value="Aldolase_TIM"/>
</dbReference>
<dbReference type="InterPro" id="IPR058240">
    <property type="entry name" value="rSAM_sf"/>
</dbReference>
<keyword evidence="6" id="KW-0411">Iron-sulfur</keyword>
<sequence>MDIVFGPVYSRRFGRSLGVDLSPSVKQCNFDCVYCELQRAKSIESMKEIIAVQDIIDAVKKVIETYQNNFDVLTITANGEPTLYPHLRILIRQIRTFLPDPIKLMILTNGSLLWRKDIQETLQLFDVVKCSFDAFNAKSFKQVDRPHKSLELESIKQGIKTFAQEFKGELMAEVLFVKGINDTPEEAQAIAEFLSQLSIKRVDIGSIDRPPAYPVESVDEETLQQLAQYFYHYPHLRINLPKRLAQSKNEQDSDDKKNLSKDSLLGLIKRRPLSVNDALAMFDRQTLALIDELCQKQEISICMQGDVAFYMII</sequence>
<feature type="domain" description="Radical SAM core" evidence="7">
    <location>
        <begin position="13"/>
        <end position="241"/>
    </location>
</feature>
<comment type="cofactor">
    <cofactor evidence="1">
        <name>[4Fe-4S] cluster</name>
        <dbReference type="ChEBI" id="CHEBI:49883"/>
    </cofactor>
</comment>
<evidence type="ECO:0000256" key="1">
    <source>
        <dbReference type="ARBA" id="ARBA00001966"/>
    </source>
</evidence>
<dbReference type="PANTHER" id="PTHR43787">
    <property type="entry name" value="FEMO COFACTOR BIOSYNTHESIS PROTEIN NIFB-RELATED"/>
    <property type="match status" value="1"/>
</dbReference>
<reference evidence="8" key="1">
    <citation type="journal article" date="2020" name="J. ISSAAS">
        <title>Lactobacilli and other gastrointestinal microbiota of Peromyscus leucopus, reservoir host for agents of Lyme disease and other zoonoses in North America.</title>
        <authorList>
            <person name="Milovic A."/>
            <person name="Bassam K."/>
            <person name="Shao H."/>
            <person name="Chatzistamou I."/>
            <person name="Tufts D.M."/>
            <person name="Diuk-Wasser M."/>
            <person name="Barbour A.G."/>
        </authorList>
    </citation>
    <scope>NUCLEOTIDE SEQUENCE</scope>
    <source>
        <strain evidence="8">LL4</strain>
    </source>
</reference>
<evidence type="ECO:0000256" key="4">
    <source>
        <dbReference type="ARBA" id="ARBA00022723"/>
    </source>
</evidence>
<dbReference type="SUPFAM" id="SSF102114">
    <property type="entry name" value="Radical SAM enzymes"/>
    <property type="match status" value="1"/>
</dbReference>
<dbReference type="PROSITE" id="PS51918">
    <property type="entry name" value="RADICAL_SAM"/>
    <property type="match status" value="1"/>
</dbReference>
<organism evidence="8">
    <name type="scientific">uncultured Helicobacter sp</name>
    <dbReference type="NCBI Taxonomy" id="175537"/>
    <lineage>
        <taxon>Bacteria</taxon>
        <taxon>Pseudomonadati</taxon>
        <taxon>Campylobacterota</taxon>
        <taxon>Epsilonproteobacteria</taxon>
        <taxon>Campylobacterales</taxon>
        <taxon>Helicobacteraceae</taxon>
        <taxon>Helicobacter</taxon>
        <taxon>environmental samples</taxon>
    </lineage>
</organism>
<dbReference type="CDD" id="cd01335">
    <property type="entry name" value="Radical_SAM"/>
    <property type="match status" value="1"/>
</dbReference>
<dbReference type="EMBL" id="MN577569">
    <property type="protein sequence ID" value="QGT50425.1"/>
    <property type="molecule type" value="Genomic_DNA"/>
</dbReference>
<keyword evidence="4" id="KW-0479">Metal-binding</keyword>
<accession>A0A650F3D8</accession>
<dbReference type="AlphaFoldDB" id="A0A650F3D8"/>
<dbReference type="Gene3D" id="3.20.20.70">
    <property type="entry name" value="Aldolase class I"/>
    <property type="match status" value="1"/>
</dbReference>
<keyword evidence="5" id="KW-0408">Iron</keyword>
<dbReference type="SFLD" id="SFLDG01067">
    <property type="entry name" value="SPASM/twitch_domain_containing"/>
    <property type="match status" value="1"/>
</dbReference>
<protein>
    <submittedName>
        <fullName evidence="8">UPF0026 protein</fullName>
    </submittedName>
</protein>
<keyword evidence="2" id="KW-0004">4Fe-4S</keyword>
<proteinExistence type="predicted"/>
<keyword evidence="3" id="KW-0949">S-adenosyl-L-methionine</keyword>
<gene>
    <name evidence="8" type="ORF">Helico5904_0970</name>
</gene>
<evidence type="ECO:0000256" key="3">
    <source>
        <dbReference type="ARBA" id="ARBA00022691"/>
    </source>
</evidence>
<evidence type="ECO:0000256" key="5">
    <source>
        <dbReference type="ARBA" id="ARBA00023004"/>
    </source>
</evidence>
<dbReference type="GO" id="GO:0051539">
    <property type="term" value="F:4 iron, 4 sulfur cluster binding"/>
    <property type="evidence" value="ECO:0007669"/>
    <property type="project" value="UniProtKB-KW"/>
</dbReference>
<evidence type="ECO:0000256" key="2">
    <source>
        <dbReference type="ARBA" id="ARBA00022485"/>
    </source>
</evidence>
<dbReference type="SFLD" id="SFLDG01083">
    <property type="entry name" value="Uncharacterised_Radical_SAM_Su"/>
    <property type="match status" value="1"/>
</dbReference>
<dbReference type="SFLD" id="SFLDS00029">
    <property type="entry name" value="Radical_SAM"/>
    <property type="match status" value="1"/>
</dbReference>
<evidence type="ECO:0000313" key="8">
    <source>
        <dbReference type="EMBL" id="QGT50425.1"/>
    </source>
</evidence>
<dbReference type="GO" id="GO:0003824">
    <property type="term" value="F:catalytic activity"/>
    <property type="evidence" value="ECO:0007669"/>
    <property type="project" value="InterPro"/>
</dbReference>
<dbReference type="InterPro" id="IPR007197">
    <property type="entry name" value="rSAM"/>
</dbReference>